<gene>
    <name evidence="3" type="ORF">EFK50_17080</name>
</gene>
<keyword evidence="1 3" id="KW-0378">Hydrolase</keyword>
<dbReference type="GO" id="GO:0016787">
    <property type="term" value="F:hydrolase activity"/>
    <property type="evidence" value="ECO:0007669"/>
    <property type="project" value="UniProtKB-KW"/>
</dbReference>
<feature type="domain" description="BD-FAE-like" evidence="2">
    <location>
        <begin position="180"/>
        <end position="374"/>
    </location>
</feature>
<evidence type="ECO:0000256" key="1">
    <source>
        <dbReference type="ARBA" id="ARBA00022801"/>
    </source>
</evidence>
<comment type="caution">
    <text evidence="3">The sequence shown here is derived from an EMBL/GenBank/DDBJ whole genome shotgun (WGS) entry which is preliminary data.</text>
</comment>
<reference evidence="3 4" key="1">
    <citation type="submission" date="2018-11" db="EMBL/GenBank/DDBJ databases">
        <authorList>
            <person name="Li F."/>
        </authorList>
    </citation>
    <scope>NUCLEOTIDE SEQUENCE [LARGE SCALE GENOMIC DNA]</scope>
    <source>
        <strain evidence="3 4">Gsoil 097</strain>
    </source>
</reference>
<dbReference type="SUPFAM" id="SSF53474">
    <property type="entry name" value="alpha/beta-Hydrolases"/>
    <property type="match status" value="1"/>
</dbReference>
<dbReference type="InterPro" id="IPR050300">
    <property type="entry name" value="GDXG_lipolytic_enzyme"/>
</dbReference>
<organism evidence="3 4">
    <name type="scientific">Nocardioides marmoriginsengisoli</name>
    <dbReference type="NCBI Taxonomy" id="661483"/>
    <lineage>
        <taxon>Bacteria</taxon>
        <taxon>Bacillati</taxon>
        <taxon>Actinomycetota</taxon>
        <taxon>Actinomycetes</taxon>
        <taxon>Propionibacteriales</taxon>
        <taxon>Nocardioidaceae</taxon>
        <taxon>Nocardioides</taxon>
    </lineage>
</organism>
<evidence type="ECO:0000313" key="4">
    <source>
        <dbReference type="Proteomes" id="UP000267128"/>
    </source>
</evidence>
<dbReference type="Pfam" id="PF20434">
    <property type="entry name" value="BD-FAE"/>
    <property type="match status" value="1"/>
</dbReference>
<accession>A0A3N0CCC0</accession>
<sequence>MTSLLRTGLAWAAVAAAARSARPAQVLGKPFTGPVEALPVVPTEVVGLLASELPLHTAGLVAATTASALLRGGPPRSVADRLGAGLAVAGGVALLGAQRQQQASGRVLEEALRAGLGEHYRDHLPADGRAPDRVPLTRRQVLLPRFTERAGYLRAQDLSYGDAGRRNHLDIWSRTDLPVDGRAPVLIQVHGSAWVAGSKRGQGYPLMSLLARRGWVCVAINYRLAPAARWPAHIIDVKRAIAWVKQEIAAYGGDPEFVAITGGSAGGHLSALAALSANAPVFQPGFEEADTSVVAGVPLYGVYDLIDRHGDSPKSQEEFWRRLVLGQSRDEAFAIYDQGSPLSWIGPDAPPLFVLHGAEDTFTAPAQAGTFASSLRAVSRQPVVHAELPGTHHCWDLLPSLRTAYTVHAIDRFLAYVRATRREGEHR</sequence>
<dbReference type="PANTHER" id="PTHR48081:SF33">
    <property type="entry name" value="KYNURENINE FORMAMIDASE"/>
    <property type="match status" value="1"/>
</dbReference>
<dbReference type="InterPro" id="IPR029058">
    <property type="entry name" value="AB_hydrolase_fold"/>
</dbReference>
<proteinExistence type="predicted"/>
<dbReference type="PANTHER" id="PTHR48081">
    <property type="entry name" value="AB HYDROLASE SUPERFAMILY PROTEIN C4A8.06C"/>
    <property type="match status" value="1"/>
</dbReference>
<keyword evidence="4" id="KW-1185">Reference proteome</keyword>
<dbReference type="InterPro" id="IPR049492">
    <property type="entry name" value="BD-FAE-like_dom"/>
</dbReference>
<dbReference type="OrthoDB" id="9803828at2"/>
<name>A0A3N0CCC0_9ACTN</name>
<evidence type="ECO:0000259" key="2">
    <source>
        <dbReference type="Pfam" id="PF20434"/>
    </source>
</evidence>
<dbReference type="Gene3D" id="3.40.50.1820">
    <property type="entry name" value="alpha/beta hydrolase"/>
    <property type="match status" value="1"/>
</dbReference>
<protein>
    <submittedName>
        <fullName evidence="3">Alpha/beta hydrolase</fullName>
    </submittedName>
</protein>
<evidence type="ECO:0000313" key="3">
    <source>
        <dbReference type="EMBL" id="RNL61092.1"/>
    </source>
</evidence>
<dbReference type="EMBL" id="RJSE01000008">
    <property type="protein sequence ID" value="RNL61092.1"/>
    <property type="molecule type" value="Genomic_DNA"/>
</dbReference>
<dbReference type="Proteomes" id="UP000267128">
    <property type="component" value="Unassembled WGS sequence"/>
</dbReference>
<dbReference type="AlphaFoldDB" id="A0A3N0CCC0"/>
<dbReference type="RefSeq" id="WP_123228808.1">
    <property type="nucleotide sequence ID" value="NZ_RJSE01000008.1"/>
</dbReference>